<dbReference type="InterPro" id="IPR053952">
    <property type="entry name" value="K_trans_C"/>
</dbReference>
<feature type="domain" description="K+ potassium transporter C-terminal" evidence="13">
    <location>
        <begin position="478"/>
        <end position="611"/>
    </location>
</feature>
<name>A0ABD8A8U3_9EURY</name>
<evidence type="ECO:0000256" key="7">
    <source>
        <dbReference type="ARBA" id="ARBA00022958"/>
    </source>
</evidence>
<feature type="transmembrane region" description="Helical" evidence="11">
    <location>
        <begin position="427"/>
        <end position="446"/>
    </location>
</feature>
<evidence type="ECO:0000256" key="2">
    <source>
        <dbReference type="ARBA" id="ARBA00022448"/>
    </source>
</evidence>
<dbReference type="AlphaFoldDB" id="A0ABD8A8U3"/>
<dbReference type="Pfam" id="PF22776">
    <property type="entry name" value="K_trans_C"/>
    <property type="match status" value="1"/>
</dbReference>
<dbReference type="PANTHER" id="PTHR30540">
    <property type="entry name" value="OSMOTIC STRESS POTASSIUM TRANSPORTER"/>
    <property type="match status" value="1"/>
</dbReference>
<keyword evidence="8 11" id="KW-1133">Transmembrane helix</keyword>
<feature type="transmembrane region" description="Helical" evidence="11">
    <location>
        <begin position="175"/>
        <end position="201"/>
    </location>
</feature>
<evidence type="ECO:0000256" key="1">
    <source>
        <dbReference type="ARBA" id="ARBA00004141"/>
    </source>
</evidence>
<keyword evidence="15" id="KW-1185">Reference proteome</keyword>
<dbReference type="GO" id="GO:0005886">
    <property type="term" value="C:plasma membrane"/>
    <property type="evidence" value="ECO:0007669"/>
    <property type="project" value="UniProtKB-SubCell"/>
</dbReference>
<feature type="transmembrane region" description="Helical" evidence="11">
    <location>
        <begin position="402"/>
        <end position="421"/>
    </location>
</feature>
<keyword evidence="9 11" id="KW-0406">Ion transport</keyword>
<dbReference type="InterPro" id="IPR053951">
    <property type="entry name" value="K_trans_N"/>
</dbReference>
<keyword evidence="4 11" id="KW-0633">Potassium transport</keyword>
<dbReference type="HAMAP" id="MF_01522">
    <property type="entry name" value="Kup"/>
    <property type="match status" value="1"/>
</dbReference>
<feature type="transmembrane region" description="Helical" evidence="11">
    <location>
        <begin position="144"/>
        <end position="163"/>
    </location>
</feature>
<feature type="transmembrane region" description="Helical" evidence="11">
    <location>
        <begin position="370"/>
        <end position="395"/>
    </location>
</feature>
<feature type="transmembrane region" description="Helical" evidence="11">
    <location>
        <begin position="293"/>
        <end position="323"/>
    </location>
</feature>
<evidence type="ECO:0000256" key="9">
    <source>
        <dbReference type="ARBA" id="ARBA00023065"/>
    </source>
</evidence>
<feature type="transmembrane region" description="Helical" evidence="11">
    <location>
        <begin position="21"/>
        <end position="44"/>
    </location>
</feature>
<evidence type="ECO:0000256" key="10">
    <source>
        <dbReference type="ARBA" id="ARBA00023136"/>
    </source>
</evidence>
<dbReference type="GO" id="GO:0015079">
    <property type="term" value="F:potassium ion transmembrane transporter activity"/>
    <property type="evidence" value="ECO:0007669"/>
    <property type="project" value="UniProtKB-UniRule"/>
</dbReference>
<dbReference type="InterPro" id="IPR003855">
    <property type="entry name" value="K+_transporter"/>
</dbReference>
<comment type="subcellular location">
    <subcellularLocation>
        <location evidence="11">Cell membrane</location>
        <topology evidence="11">Multi-pass membrane protein</topology>
    </subcellularLocation>
    <subcellularLocation>
        <location evidence="1">Membrane</location>
        <topology evidence="1">Multi-pass membrane protein</topology>
    </subcellularLocation>
</comment>
<comment type="similarity">
    <text evidence="11">Belongs to the HAK/KUP transporter (TC 2.A.72) family.</text>
</comment>
<feature type="transmembrane region" description="Helical" evidence="11">
    <location>
        <begin position="103"/>
        <end position="132"/>
    </location>
</feature>
<accession>A0ABD8A8U3</accession>
<feature type="transmembrane region" description="Helical" evidence="11">
    <location>
        <begin position="221"/>
        <end position="240"/>
    </location>
</feature>
<keyword evidence="5 11" id="KW-0812">Transmembrane</keyword>
<dbReference type="GO" id="GO:0015293">
    <property type="term" value="F:symporter activity"/>
    <property type="evidence" value="ECO:0007669"/>
    <property type="project" value="UniProtKB-UniRule"/>
</dbReference>
<evidence type="ECO:0000256" key="4">
    <source>
        <dbReference type="ARBA" id="ARBA00022538"/>
    </source>
</evidence>
<keyword evidence="7 11" id="KW-0630">Potassium</keyword>
<comment type="catalytic activity">
    <reaction evidence="11">
        <text>K(+)(in) + H(+)(in) = K(+)(out) + H(+)(out)</text>
        <dbReference type="Rhea" id="RHEA:28490"/>
        <dbReference type="ChEBI" id="CHEBI:15378"/>
        <dbReference type="ChEBI" id="CHEBI:29103"/>
    </reaction>
</comment>
<gene>
    <name evidence="11" type="primary">kup</name>
    <name evidence="14" type="ORF">R6Y95_05950</name>
</gene>
<keyword evidence="6 11" id="KW-0769">Symport</keyword>
<comment type="function">
    <text evidence="11">Transport of potassium into the cell. Likely operates as a K(+):H(+) symporter.</text>
</comment>
<evidence type="ECO:0000256" key="8">
    <source>
        <dbReference type="ARBA" id="ARBA00022989"/>
    </source>
</evidence>
<dbReference type="Proteomes" id="UP001626603">
    <property type="component" value="Chromosome"/>
</dbReference>
<evidence type="ECO:0000256" key="3">
    <source>
        <dbReference type="ARBA" id="ARBA00022475"/>
    </source>
</evidence>
<keyword evidence="3 11" id="KW-1003">Cell membrane</keyword>
<evidence type="ECO:0000256" key="11">
    <source>
        <dbReference type="HAMAP-Rule" id="MF_01522"/>
    </source>
</evidence>
<evidence type="ECO:0000256" key="6">
    <source>
        <dbReference type="ARBA" id="ARBA00022847"/>
    </source>
</evidence>
<organism evidence="14 15">
    <name type="scientific">Methanoculleus palmolei</name>
    <dbReference type="NCBI Taxonomy" id="72612"/>
    <lineage>
        <taxon>Archaea</taxon>
        <taxon>Methanobacteriati</taxon>
        <taxon>Methanobacteriota</taxon>
        <taxon>Stenosarchaea group</taxon>
        <taxon>Methanomicrobia</taxon>
        <taxon>Methanomicrobiales</taxon>
        <taxon>Methanomicrobiaceae</taxon>
        <taxon>Methanoculleus</taxon>
    </lineage>
</organism>
<keyword evidence="2 11" id="KW-0813">Transport</keyword>
<dbReference type="EMBL" id="CP137641">
    <property type="protein sequence ID" value="WOX55016.1"/>
    <property type="molecule type" value="Genomic_DNA"/>
</dbReference>
<dbReference type="InterPro" id="IPR023051">
    <property type="entry name" value="Kup"/>
</dbReference>
<evidence type="ECO:0000256" key="5">
    <source>
        <dbReference type="ARBA" id="ARBA00022692"/>
    </source>
</evidence>
<evidence type="ECO:0000313" key="15">
    <source>
        <dbReference type="Proteomes" id="UP001626603"/>
    </source>
</evidence>
<evidence type="ECO:0000259" key="13">
    <source>
        <dbReference type="Pfam" id="PF22776"/>
    </source>
</evidence>
<proteinExistence type="inferred from homology"/>
<sequence>MGGTGAAGGGKETGTLGAVKAAGLVFGDIGTSPIYTLTVILALIPRTEAAILGVLSLIIWTLLLIVSVQYAWLAMSLGKRGEGGTIVLRELLNPLLKHSRSRYALLILTVIGVSLLIGDGVITPAISILSAVEGVPLIPGLKGVGPDMLILLAAGIAIILFSIQRRGTDRVAVTFGPLMVVWFAALTLSGIIMIVQAPTVLWAINPLIGVNFLFSNGLESFLVLASVILCATGGEALYADMGHLGREPIRRAWCFVFPALVINYLGQGAFALIQPDASSILFEMILSLSAGLYIPFVLLSIAATVIASQAMISGIFSIVYQGIMTRLLPTLKVEYTSTALRSQIYINSVNWMLLFAVLFVMLFFRESRHLASAYGLAVTGTMVISGILITGIFLYRHRYGHAALAWGITLIDFLFLGASQSKLVTGGYWSLVFAAVPMGVILIYLAGQRRLHRAFRPVQLKDFLRQYRKIRDTMEPISGTALFFARDVKRIPPYIARTMFVNNILYQDNILVSIVVDDTPFGVVHGFKRDLAEGLRTFEIRHGYLEFVDITPILREHDIREKVIFYGLEEIVTNHLVWQVFATIKRLAPTFVQFYRLPADHMHGVSTRIEM</sequence>
<evidence type="ECO:0000313" key="14">
    <source>
        <dbReference type="EMBL" id="WOX55016.1"/>
    </source>
</evidence>
<feature type="transmembrane region" description="Helical" evidence="11">
    <location>
        <begin position="344"/>
        <end position="364"/>
    </location>
</feature>
<dbReference type="PANTHER" id="PTHR30540:SF83">
    <property type="entry name" value="K+ POTASSIUM TRANSPORTER"/>
    <property type="match status" value="1"/>
</dbReference>
<feature type="domain" description="K+ potassium transporter integral membrane" evidence="12">
    <location>
        <begin position="18"/>
        <end position="464"/>
    </location>
</feature>
<feature type="transmembrane region" description="Helical" evidence="11">
    <location>
        <begin position="252"/>
        <end position="273"/>
    </location>
</feature>
<feature type="transmembrane region" description="Helical" evidence="11">
    <location>
        <begin position="50"/>
        <end position="73"/>
    </location>
</feature>
<dbReference type="Pfam" id="PF02705">
    <property type="entry name" value="K_trans"/>
    <property type="match status" value="1"/>
</dbReference>
<protein>
    <recommendedName>
        <fullName evidence="11">Probable potassium transport system protein Kup</fullName>
    </recommendedName>
</protein>
<reference evidence="14 15" key="1">
    <citation type="submission" date="2023-10" db="EMBL/GenBank/DDBJ databases">
        <title>The complete genome sequence of Methanoculleus palmolei DSM 4273.</title>
        <authorList>
            <person name="Lai S.-J."/>
            <person name="You Y.-T."/>
            <person name="Chen S.-C."/>
        </authorList>
    </citation>
    <scope>NUCLEOTIDE SEQUENCE [LARGE SCALE GENOMIC DNA]</scope>
    <source>
        <strain evidence="14 15">DSM 4273</strain>
    </source>
</reference>
<evidence type="ECO:0000259" key="12">
    <source>
        <dbReference type="Pfam" id="PF02705"/>
    </source>
</evidence>
<keyword evidence="10 11" id="KW-0472">Membrane</keyword>